<comment type="caution">
    <text evidence="1">The sequence shown here is derived from an EMBL/GenBank/DDBJ whole genome shotgun (WGS) entry which is preliminary data.</text>
</comment>
<reference evidence="1 2" key="1">
    <citation type="submission" date="2019-03" db="EMBL/GenBank/DDBJ databases">
        <title>Draft genome sequences of novel Actinobacteria.</title>
        <authorList>
            <person name="Sahin N."/>
            <person name="Ay H."/>
            <person name="Saygin H."/>
        </authorList>
    </citation>
    <scope>NUCLEOTIDE SEQUENCE [LARGE SCALE GENOMIC DNA]</scope>
    <source>
        <strain evidence="1 2">JCM 30547</strain>
    </source>
</reference>
<sequence>MNALPHRPTGLEKYTWTDADFEVMGWHDSTVHAISVGEHEDDRLPPGRLLLDLDYIVQWVHPVRLQKRFSFWIVPATLVFDEAWGIAGDLDPGYQLLEIADLHRLDSPDDQPDPVWHIDGQNFDLRVRASGFTQYLRKEPQHVPGQVLTMAQRGGISFAEVPFV</sequence>
<gene>
    <name evidence="1" type="ORF">E1261_44360</name>
</gene>
<evidence type="ECO:0000313" key="1">
    <source>
        <dbReference type="EMBL" id="TDC14032.1"/>
    </source>
</evidence>
<evidence type="ECO:0008006" key="3">
    <source>
        <dbReference type="Google" id="ProtNLM"/>
    </source>
</evidence>
<organism evidence="1 2">
    <name type="scientific">Kribbella albertanoniae</name>
    <dbReference type="NCBI Taxonomy" id="1266829"/>
    <lineage>
        <taxon>Bacteria</taxon>
        <taxon>Bacillati</taxon>
        <taxon>Actinomycetota</taxon>
        <taxon>Actinomycetes</taxon>
        <taxon>Propionibacteriales</taxon>
        <taxon>Kribbellaceae</taxon>
        <taxon>Kribbella</taxon>
    </lineage>
</organism>
<dbReference type="RefSeq" id="WP_132416333.1">
    <property type="nucleotide sequence ID" value="NZ_SMKA01000485.1"/>
</dbReference>
<accession>A0A4R4P266</accession>
<dbReference type="OrthoDB" id="7060651at2"/>
<dbReference type="Proteomes" id="UP000295075">
    <property type="component" value="Unassembled WGS sequence"/>
</dbReference>
<proteinExistence type="predicted"/>
<name>A0A4R4P266_9ACTN</name>
<protein>
    <recommendedName>
        <fullName evidence="3">DUF402 domain-containing protein</fullName>
    </recommendedName>
</protein>
<evidence type="ECO:0000313" key="2">
    <source>
        <dbReference type="Proteomes" id="UP000295075"/>
    </source>
</evidence>
<dbReference type="EMBL" id="SMKA01000485">
    <property type="protein sequence ID" value="TDC14032.1"/>
    <property type="molecule type" value="Genomic_DNA"/>
</dbReference>
<dbReference type="AlphaFoldDB" id="A0A4R4P266"/>
<keyword evidence="2" id="KW-1185">Reference proteome</keyword>